<dbReference type="RefSeq" id="WP_020773920.1">
    <property type="nucleotide sequence ID" value="NZ_ANIK01000058.1"/>
</dbReference>
<dbReference type="Proteomes" id="UP000011988">
    <property type="component" value="Unassembled WGS sequence"/>
</dbReference>
<evidence type="ECO:0000313" key="2">
    <source>
        <dbReference type="Proteomes" id="UP000011988"/>
    </source>
</evidence>
<dbReference type="EMBL" id="ANIK01000058">
    <property type="protein sequence ID" value="EMJ94069.1"/>
    <property type="molecule type" value="Genomic_DNA"/>
</dbReference>
<evidence type="ECO:0000313" key="1">
    <source>
        <dbReference type="EMBL" id="EMJ94069.1"/>
    </source>
</evidence>
<dbReference type="InterPro" id="IPR029787">
    <property type="entry name" value="Nucleotide_cyclase"/>
</dbReference>
<dbReference type="OrthoDB" id="326253at2"/>
<dbReference type="PATRIC" id="fig|1218565.3.peg.2765"/>
<proteinExistence type="predicted"/>
<dbReference type="SUPFAM" id="SSF55073">
    <property type="entry name" value="Nucleotide cyclase"/>
    <property type="match status" value="1"/>
</dbReference>
<protein>
    <submittedName>
        <fullName evidence="1">Uncharacterized protein</fullName>
    </submittedName>
</protein>
<organism evidence="1 2">
    <name type="scientific">Leptospira alstonii serovar Sichuan str. 79601</name>
    <dbReference type="NCBI Taxonomy" id="1218565"/>
    <lineage>
        <taxon>Bacteria</taxon>
        <taxon>Pseudomonadati</taxon>
        <taxon>Spirochaetota</taxon>
        <taxon>Spirochaetia</taxon>
        <taxon>Leptospirales</taxon>
        <taxon>Leptospiraceae</taxon>
        <taxon>Leptospira</taxon>
    </lineage>
</organism>
<name>M6CQT6_9LEPT</name>
<reference evidence="1 2" key="1">
    <citation type="submission" date="2013-01" db="EMBL/GenBank/DDBJ databases">
        <authorList>
            <person name="Harkins D.M."/>
            <person name="Durkin A.S."/>
            <person name="Brinkac L.M."/>
            <person name="Haft D.H."/>
            <person name="Selengut J.D."/>
            <person name="Sanka R."/>
            <person name="DePew J."/>
            <person name="Purushe J."/>
            <person name="Galloway R.L."/>
            <person name="Vinetz J.M."/>
            <person name="Sutton G.G."/>
            <person name="Nierman W.C."/>
            <person name="Fouts D.E."/>
        </authorList>
    </citation>
    <scope>NUCLEOTIDE SEQUENCE [LARGE SCALE GENOMIC DNA]</scope>
    <source>
        <strain evidence="1 2">79601</strain>
    </source>
</reference>
<gene>
    <name evidence="1" type="ORF">LEP1GSC194_2238</name>
</gene>
<sequence>MKDFSERFKPRLLLFLSVDIIDSTIHKYQAGFTPTWLTAFIDFYSEFPVLLNTGITKAREGCSEYNKIDSPKPEIWKSLGDEIIFVAEIYNHIQVAWLLEAMQIAVKDYNNKPIDGTSDSGLKIKAAVWTAGFPVQNVIIPIEYNTDNLGSIGLQYDFIGRNIDLGFRISKYSSQRKMIISNDVALLSSAFGSSKLKYYYEGSVSIKGLPTELKDYPLFWVDTFVGNGAESESRLYNPVQQSDMKEFVEGFYNSKSKYFMRPFINSDPIFNSPPNGYDVDLEAAIKAMSDPDAI</sequence>
<accession>M6CQT6</accession>
<comment type="caution">
    <text evidence="1">The sequence shown here is derived from an EMBL/GenBank/DDBJ whole genome shotgun (WGS) entry which is preliminary data.</text>
</comment>
<dbReference type="AlphaFoldDB" id="M6CQT6"/>